<keyword evidence="10" id="KW-1185">Reference proteome</keyword>
<feature type="region of interest" description="Disordered" evidence="7">
    <location>
        <begin position="1"/>
        <end position="34"/>
    </location>
</feature>
<dbReference type="Proteomes" id="UP000642748">
    <property type="component" value="Unassembled WGS sequence"/>
</dbReference>
<comment type="caution">
    <text evidence="9">The sequence shown here is derived from an EMBL/GenBank/DDBJ whole genome shotgun (WGS) entry which is preliminary data.</text>
</comment>
<dbReference type="PANTHER" id="PTHR23513">
    <property type="entry name" value="INTEGRAL MEMBRANE EFFLUX PROTEIN-RELATED"/>
    <property type="match status" value="1"/>
</dbReference>
<name>A0A8J3QXS6_9ACTN</name>
<dbReference type="Gene3D" id="1.20.1250.20">
    <property type="entry name" value="MFS general substrate transporter like domains"/>
    <property type="match status" value="1"/>
</dbReference>
<organism evidence="9 10">
    <name type="scientific">Rugosimonospora africana</name>
    <dbReference type="NCBI Taxonomy" id="556532"/>
    <lineage>
        <taxon>Bacteria</taxon>
        <taxon>Bacillati</taxon>
        <taxon>Actinomycetota</taxon>
        <taxon>Actinomycetes</taxon>
        <taxon>Micromonosporales</taxon>
        <taxon>Micromonosporaceae</taxon>
        <taxon>Rugosimonospora</taxon>
    </lineage>
</organism>
<feature type="transmembrane region" description="Helical" evidence="8">
    <location>
        <begin position="294"/>
        <end position="311"/>
    </location>
</feature>
<keyword evidence="4 8" id="KW-0812">Transmembrane</keyword>
<feature type="transmembrane region" description="Helical" evidence="8">
    <location>
        <begin position="173"/>
        <end position="194"/>
    </location>
</feature>
<accession>A0A8J3QXS6</accession>
<feature type="transmembrane region" description="Helical" evidence="8">
    <location>
        <begin position="83"/>
        <end position="107"/>
    </location>
</feature>
<dbReference type="Pfam" id="PF05977">
    <property type="entry name" value="MFS_3"/>
    <property type="match status" value="1"/>
</dbReference>
<reference evidence="9" key="1">
    <citation type="submission" date="2021-01" db="EMBL/GenBank/DDBJ databases">
        <title>Whole genome shotgun sequence of Rugosimonospora africana NBRC 104875.</title>
        <authorList>
            <person name="Komaki H."/>
            <person name="Tamura T."/>
        </authorList>
    </citation>
    <scope>NUCLEOTIDE SEQUENCE</scope>
    <source>
        <strain evidence="9">NBRC 104875</strain>
    </source>
</reference>
<dbReference type="InterPro" id="IPR010290">
    <property type="entry name" value="TM_effector"/>
</dbReference>
<evidence type="ECO:0000256" key="2">
    <source>
        <dbReference type="ARBA" id="ARBA00022448"/>
    </source>
</evidence>
<dbReference type="AlphaFoldDB" id="A0A8J3QXS6"/>
<evidence type="ECO:0000256" key="5">
    <source>
        <dbReference type="ARBA" id="ARBA00022989"/>
    </source>
</evidence>
<feature type="compositionally biased region" description="Basic and acidic residues" evidence="7">
    <location>
        <begin position="1"/>
        <end position="32"/>
    </location>
</feature>
<feature type="transmembrane region" description="Helical" evidence="8">
    <location>
        <begin position="355"/>
        <end position="371"/>
    </location>
</feature>
<proteinExistence type="predicted"/>
<feature type="transmembrane region" description="Helical" evidence="8">
    <location>
        <begin position="235"/>
        <end position="255"/>
    </location>
</feature>
<feature type="region of interest" description="Disordered" evidence="7">
    <location>
        <begin position="463"/>
        <end position="496"/>
    </location>
</feature>
<feature type="transmembrane region" description="Helical" evidence="8">
    <location>
        <begin position="206"/>
        <end position="229"/>
    </location>
</feature>
<evidence type="ECO:0000256" key="6">
    <source>
        <dbReference type="ARBA" id="ARBA00023136"/>
    </source>
</evidence>
<dbReference type="SUPFAM" id="SSF103473">
    <property type="entry name" value="MFS general substrate transporter"/>
    <property type="match status" value="1"/>
</dbReference>
<feature type="transmembrane region" description="Helical" evidence="8">
    <location>
        <begin position="113"/>
        <end position="136"/>
    </location>
</feature>
<sequence length="496" mass="50985">MREKGPQRRVPEKDREQAGRWPSERHGHERARARIAGQSIFGGTELADFRQREPAPGPSMVRVTDEDRTPAGSPLTTAAFRRVWIGATVSAAGDAASWVALVALVLGRAHGSVAVLAALYTAPVAVGGLVAGWALDRYDRRWLLAGDSLLRAAVFASVPLAVALGGLSATQLYLVAAVYGLLKMISLAGFPALIPSLVPPGQLMAANALESASFGIAGLVGAVGAGIVVATAGPWYVVAFDALSYLAFAVCLLGTRGLTGTRPERQATDGRSAGGLGPVLRLVAREPVLRDTTVMFALFNIGEGALLVVLPRRAIEYGLGSGGYGYLVAAMTGGELLAALTLLRPNWRPSLTRSIVAASLIAAGTVLALLVPSPWAAIAGLVGLGGCAAAMTTWAQTLRMAVAPAGTHGRLFGLLRTLMQATPPLGAGLAALTLRHGAAVTVLAVCALMAVPALAFARDLTAAGTRPETEPGDQPGSARLMPRDDPDQSVTSASGA</sequence>
<dbReference type="GO" id="GO:0005886">
    <property type="term" value="C:plasma membrane"/>
    <property type="evidence" value="ECO:0007669"/>
    <property type="project" value="UniProtKB-SubCell"/>
</dbReference>
<gene>
    <name evidence="9" type="ORF">Raf01_62690</name>
</gene>
<feature type="transmembrane region" description="Helical" evidence="8">
    <location>
        <begin position="438"/>
        <end position="457"/>
    </location>
</feature>
<keyword evidence="2" id="KW-0813">Transport</keyword>
<evidence type="ECO:0000313" key="10">
    <source>
        <dbReference type="Proteomes" id="UP000642748"/>
    </source>
</evidence>
<dbReference type="EMBL" id="BONZ01000062">
    <property type="protein sequence ID" value="GIH18097.1"/>
    <property type="molecule type" value="Genomic_DNA"/>
</dbReference>
<keyword evidence="5 8" id="KW-1133">Transmembrane helix</keyword>
<comment type="subcellular location">
    <subcellularLocation>
        <location evidence="1">Cell membrane</location>
        <topology evidence="1">Multi-pass membrane protein</topology>
    </subcellularLocation>
</comment>
<evidence type="ECO:0000256" key="1">
    <source>
        <dbReference type="ARBA" id="ARBA00004651"/>
    </source>
</evidence>
<feature type="transmembrane region" description="Helical" evidence="8">
    <location>
        <begin position="377"/>
        <end position="399"/>
    </location>
</feature>
<evidence type="ECO:0008006" key="11">
    <source>
        <dbReference type="Google" id="ProtNLM"/>
    </source>
</evidence>
<evidence type="ECO:0000256" key="7">
    <source>
        <dbReference type="SAM" id="MobiDB-lite"/>
    </source>
</evidence>
<evidence type="ECO:0000256" key="4">
    <source>
        <dbReference type="ARBA" id="ARBA00022692"/>
    </source>
</evidence>
<dbReference type="InterPro" id="IPR036259">
    <property type="entry name" value="MFS_trans_sf"/>
</dbReference>
<feature type="transmembrane region" description="Helical" evidence="8">
    <location>
        <begin position="148"/>
        <end position="167"/>
    </location>
</feature>
<evidence type="ECO:0000256" key="3">
    <source>
        <dbReference type="ARBA" id="ARBA00022475"/>
    </source>
</evidence>
<dbReference type="PANTHER" id="PTHR23513:SF11">
    <property type="entry name" value="STAPHYLOFERRIN A TRANSPORTER"/>
    <property type="match status" value="1"/>
</dbReference>
<keyword evidence="6 8" id="KW-0472">Membrane</keyword>
<evidence type="ECO:0000256" key="8">
    <source>
        <dbReference type="SAM" id="Phobius"/>
    </source>
</evidence>
<keyword evidence="3" id="KW-1003">Cell membrane</keyword>
<dbReference type="CDD" id="cd06173">
    <property type="entry name" value="MFS_MefA_like"/>
    <property type="match status" value="1"/>
</dbReference>
<feature type="transmembrane region" description="Helical" evidence="8">
    <location>
        <begin position="323"/>
        <end position="343"/>
    </location>
</feature>
<evidence type="ECO:0000313" key="9">
    <source>
        <dbReference type="EMBL" id="GIH18097.1"/>
    </source>
</evidence>
<protein>
    <recommendedName>
        <fullName evidence="11">MFS transporter</fullName>
    </recommendedName>
</protein>